<reference evidence="1" key="1">
    <citation type="submission" date="2022-03" db="EMBL/GenBank/DDBJ databases">
        <title>Fererhizobium litorale gen. nov., sp. nov., isolated from sandy sediments of the Sea of Japan seashore.</title>
        <authorList>
            <person name="Romanenko L."/>
            <person name="Kurilenko V."/>
            <person name="Otstavnykh N."/>
            <person name="Svetashev V."/>
            <person name="Tekutyeva L."/>
            <person name="Isaeva M."/>
            <person name="Mikhailov V."/>
        </authorList>
    </citation>
    <scope>NUCLEOTIDE SEQUENCE</scope>
    <source>
        <strain evidence="1">KMM 9576</strain>
    </source>
</reference>
<dbReference type="AlphaFoldDB" id="A0AAE3QF76"/>
<evidence type="ECO:0008006" key="3">
    <source>
        <dbReference type="Google" id="ProtNLM"/>
    </source>
</evidence>
<sequence length="218" mass="24641">MAGTPELAHIRLGDRPLVVCDIDEVVLEFISPFQAYLRNRQFELLPRSFMLHGNIFSLLDGSEPDEAAMKAMQEDFFANQDKWQKPAVRAVETLRDLSGDADVVFLTAMPPRYQKVRRTLLDRLDLPYPMIATEEAKGPVVEALHQRRPLPVAFLDDIQRNLQSVRSHVPDCLLVSLMANADFRALAPAPTEGIVQAADWSEANKLIRNHFLGQVVQR</sequence>
<dbReference type="Proteomes" id="UP001161580">
    <property type="component" value="Unassembled WGS sequence"/>
</dbReference>
<dbReference type="EMBL" id="JALDYZ010000017">
    <property type="protein sequence ID" value="MDI7924707.1"/>
    <property type="molecule type" value="Genomic_DNA"/>
</dbReference>
<name>A0AAE3QF76_9HYPH</name>
<gene>
    <name evidence="1" type="ORF">MRS75_21830</name>
</gene>
<accession>A0AAE3QF76</accession>
<dbReference type="RefSeq" id="WP_311788712.1">
    <property type="nucleotide sequence ID" value="NZ_JALDYY010000018.1"/>
</dbReference>
<protein>
    <recommendedName>
        <fullName evidence="3">HAD family hydrolase</fullName>
    </recommendedName>
</protein>
<evidence type="ECO:0000313" key="1">
    <source>
        <dbReference type="EMBL" id="MDI7924707.1"/>
    </source>
</evidence>
<organism evidence="1 2">
    <name type="scientific">Ferirhizobium litorale</name>
    <dbReference type="NCBI Taxonomy" id="2927786"/>
    <lineage>
        <taxon>Bacteria</taxon>
        <taxon>Pseudomonadati</taxon>
        <taxon>Pseudomonadota</taxon>
        <taxon>Alphaproteobacteria</taxon>
        <taxon>Hyphomicrobiales</taxon>
        <taxon>Rhizobiaceae</taxon>
        <taxon>Ferirhizobium</taxon>
    </lineage>
</organism>
<keyword evidence="2" id="KW-1185">Reference proteome</keyword>
<evidence type="ECO:0000313" key="2">
    <source>
        <dbReference type="Proteomes" id="UP001161580"/>
    </source>
</evidence>
<proteinExistence type="predicted"/>
<comment type="caution">
    <text evidence="1">The sequence shown here is derived from an EMBL/GenBank/DDBJ whole genome shotgun (WGS) entry which is preliminary data.</text>
</comment>